<comment type="caution">
    <text evidence="2">The sequence shown here is derived from an EMBL/GenBank/DDBJ whole genome shotgun (WGS) entry which is preliminary data.</text>
</comment>
<protein>
    <recommendedName>
        <fullName evidence="1">SPRY domain-containing protein</fullName>
    </recommendedName>
</protein>
<reference evidence="2 4" key="1">
    <citation type="journal article" date="2018" name="Gigascience">
        <title>Genomes of trombidid mites reveal novel predicted allergens and laterally-transferred genes associated with secondary metabolism.</title>
        <authorList>
            <person name="Dong X."/>
            <person name="Chaisiri K."/>
            <person name="Xia D."/>
            <person name="Armstrong S.D."/>
            <person name="Fang Y."/>
            <person name="Donnelly M.J."/>
            <person name="Kadowaki T."/>
            <person name="McGarry J.W."/>
            <person name="Darby A.C."/>
            <person name="Makepeace B.L."/>
        </authorList>
    </citation>
    <scope>NUCLEOTIDE SEQUENCE [LARGE SCALE GENOMIC DNA]</scope>
    <source>
        <strain evidence="2">UoL-WK</strain>
    </source>
</reference>
<dbReference type="OrthoDB" id="9975075at2759"/>
<dbReference type="InterPro" id="IPR013320">
    <property type="entry name" value="ConA-like_dom_sf"/>
</dbReference>
<evidence type="ECO:0000313" key="3">
    <source>
        <dbReference type="EMBL" id="RWS01193.1"/>
    </source>
</evidence>
<dbReference type="InterPro" id="IPR043136">
    <property type="entry name" value="B30.2/SPRY_sf"/>
</dbReference>
<dbReference type="Gene3D" id="2.60.120.920">
    <property type="match status" value="1"/>
</dbReference>
<organism evidence="2 4">
    <name type="scientific">Dinothrombium tinctorium</name>
    <dbReference type="NCBI Taxonomy" id="1965070"/>
    <lineage>
        <taxon>Eukaryota</taxon>
        <taxon>Metazoa</taxon>
        <taxon>Ecdysozoa</taxon>
        <taxon>Arthropoda</taxon>
        <taxon>Chelicerata</taxon>
        <taxon>Arachnida</taxon>
        <taxon>Acari</taxon>
        <taxon>Acariformes</taxon>
        <taxon>Trombidiformes</taxon>
        <taxon>Prostigmata</taxon>
        <taxon>Anystina</taxon>
        <taxon>Parasitengona</taxon>
        <taxon>Trombidioidea</taxon>
        <taxon>Trombidiidae</taxon>
        <taxon>Dinothrombium</taxon>
    </lineage>
</organism>
<dbReference type="InterPro" id="IPR003877">
    <property type="entry name" value="SPRY_dom"/>
</dbReference>
<evidence type="ECO:0000313" key="4">
    <source>
        <dbReference type="Proteomes" id="UP000285301"/>
    </source>
</evidence>
<dbReference type="CDD" id="cd11709">
    <property type="entry name" value="SPRY"/>
    <property type="match status" value="1"/>
</dbReference>
<dbReference type="Proteomes" id="UP000285301">
    <property type="component" value="Unassembled WGS sequence"/>
</dbReference>
<feature type="domain" description="SPRY" evidence="1">
    <location>
        <begin position="47"/>
        <end position="158"/>
    </location>
</feature>
<evidence type="ECO:0000313" key="2">
    <source>
        <dbReference type="EMBL" id="RWS00312.1"/>
    </source>
</evidence>
<dbReference type="SUPFAM" id="SSF49899">
    <property type="entry name" value="Concanavalin A-like lectins/glucanases"/>
    <property type="match status" value="1"/>
</dbReference>
<dbReference type="EMBL" id="NCKU01009661">
    <property type="protein sequence ID" value="RWS01193.1"/>
    <property type="molecule type" value="Genomic_DNA"/>
</dbReference>
<dbReference type="Pfam" id="PF00622">
    <property type="entry name" value="SPRY"/>
    <property type="match status" value="1"/>
</dbReference>
<dbReference type="AlphaFoldDB" id="A0A443QBB8"/>
<sequence>MAWICEQHEQIRAEGNKVIVSDGEYFNQCVKLNAMFKPENGGFEEGKHFFEFHCDLKKGAFVGVTTEQCFGPCYGIKALLYGGNLSDGSCLLVSSFGEPLKGKDKVGILLDLTEQELKMYVFHNDHPLGLAFHIAKPYPKPLFPVASISGPGTVAITFSSDVPTVLERNTITYSGIEGDWRIERCEKAGSLIPKFTSGWKKYTLNVIQAGSRKFFGANDEAISSKDCYRLSFCIGNRIWTTLTKMEDEKWYLSPACSTLMGVFGEASDAEYFLREFLSKFIDFSVKNDTLIFNASDDLKIIFKRFVPSAPGPYTGNPCENS</sequence>
<reference evidence="2" key="2">
    <citation type="submission" date="2018-11" db="EMBL/GenBank/DDBJ databases">
        <title>Trombidioid mite genomics.</title>
        <authorList>
            <person name="Dong X."/>
        </authorList>
    </citation>
    <scope>NUCLEOTIDE SEQUENCE</scope>
    <source>
        <strain evidence="2">UoL-WK</strain>
    </source>
</reference>
<name>A0A443QBB8_9ACAR</name>
<gene>
    <name evidence="3" type="ORF">B4U79_16763</name>
    <name evidence="2" type="ORF">B4U79_16891</name>
</gene>
<proteinExistence type="predicted"/>
<keyword evidence="4" id="KW-1185">Reference proteome</keyword>
<evidence type="ECO:0000259" key="1">
    <source>
        <dbReference type="Pfam" id="PF00622"/>
    </source>
</evidence>
<dbReference type="EMBL" id="NCKU01011812">
    <property type="protein sequence ID" value="RWS00312.1"/>
    <property type="molecule type" value="Genomic_DNA"/>
</dbReference>
<accession>A0A443QBB8</accession>